<dbReference type="SUPFAM" id="SSF49785">
    <property type="entry name" value="Galactose-binding domain-like"/>
    <property type="match status" value="1"/>
</dbReference>
<feature type="signal peptide" evidence="2">
    <location>
        <begin position="1"/>
        <end position="19"/>
    </location>
</feature>
<dbReference type="AlphaFoldDB" id="A0A9P5AEC5"/>
<feature type="region of interest" description="Disordered" evidence="1">
    <location>
        <begin position="21"/>
        <end position="42"/>
    </location>
</feature>
<dbReference type="OrthoDB" id="5150344at2759"/>
<dbReference type="InterPro" id="IPR008979">
    <property type="entry name" value="Galactose-bd-like_sf"/>
</dbReference>
<reference evidence="3" key="2">
    <citation type="submission" date="2020-02" db="EMBL/GenBank/DDBJ databases">
        <title>Identification and distribution of gene clusters putatively required for synthesis of sphingolipid metabolism inhibitors in phylogenetically diverse species of the filamentous fungus Fusarium.</title>
        <authorList>
            <person name="Kim H.-S."/>
            <person name="Busman M."/>
            <person name="Brown D.W."/>
            <person name="Divon H."/>
            <person name="Uhlig S."/>
            <person name="Proctor R.H."/>
        </authorList>
    </citation>
    <scope>NUCLEOTIDE SEQUENCE</scope>
    <source>
        <strain evidence="3">NRRL 25174</strain>
    </source>
</reference>
<feature type="chain" id="PRO_5040506066" description="CBM-cenC domain-containing protein" evidence="2">
    <location>
        <begin position="20"/>
        <end position="244"/>
    </location>
</feature>
<accession>A0A9P5AEC5</accession>
<evidence type="ECO:0000313" key="4">
    <source>
        <dbReference type="Proteomes" id="UP000730481"/>
    </source>
</evidence>
<evidence type="ECO:0000313" key="3">
    <source>
        <dbReference type="EMBL" id="KAF4337113.1"/>
    </source>
</evidence>
<keyword evidence="2" id="KW-0732">Signal</keyword>
<proteinExistence type="predicted"/>
<dbReference type="EMBL" id="PVQB02000441">
    <property type="protein sequence ID" value="KAF4337113.1"/>
    <property type="molecule type" value="Genomic_DNA"/>
</dbReference>
<organism evidence="3 4">
    <name type="scientific">Fusarium beomiforme</name>
    <dbReference type="NCBI Taxonomy" id="44412"/>
    <lineage>
        <taxon>Eukaryota</taxon>
        <taxon>Fungi</taxon>
        <taxon>Dikarya</taxon>
        <taxon>Ascomycota</taxon>
        <taxon>Pezizomycotina</taxon>
        <taxon>Sordariomycetes</taxon>
        <taxon>Hypocreomycetidae</taxon>
        <taxon>Hypocreales</taxon>
        <taxon>Nectriaceae</taxon>
        <taxon>Fusarium</taxon>
        <taxon>Fusarium burgessii species complex</taxon>
    </lineage>
</organism>
<name>A0A9P5AEC5_9HYPO</name>
<gene>
    <name evidence="3" type="ORF">FBEOM_8963</name>
</gene>
<evidence type="ECO:0000256" key="2">
    <source>
        <dbReference type="SAM" id="SignalP"/>
    </source>
</evidence>
<reference evidence="3" key="1">
    <citation type="journal article" date="2017" name="Mycologia">
        <title>Fusarium algeriense, sp. nov., a novel toxigenic crown rot pathogen of durum wheat from Algeria is nested in the Fusarium burgessii species complex.</title>
        <authorList>
            <person name="Laraba I."/>
            <person name="Keddad A."/>
            <person name="Boureghda H."/>
            <person name="Abdallah N."/>
            <person name="Vaughan M.M."/>
            <person name="Proctor R.H."/>
            <person name="Busman M."/>
            <person name="O'Donnell K."/>
        </authorList>
    </citation>
    <scope>NUCLEOTIDE SEQUENCE</scope>
    <source>
        <strain evidence="3">NRRL 25174</strain>
    </source>
</reference>
<evidence type="ECO:0008006" key="5">
    <source>
        <dbReference type="Google" id="ProtNLM"/>
    </source>
</evidence>
<sequence>MRWVSIAAILGAALLPASARPLCRPDRSTTTGLPSTTATATSVETLSTDTATATTDFTTVTSAATSEATTIAEVTTTTTEAPEATNYIQNGDFEDTPNTDWSLRTGDIKTNPARAKSGDQYVQYDVNDAEAVGGNQLNQTINGLSTERLYRLTAYYTVFDIPAPVKESSTVCVIQALADSSVVGNWFLDFTNLNTYAPNHADFTPADEDVTVTLRLRCSAGKKVTLSVGLDDVSLYDIGPRLVG</sequence>
<dbReference type="Gene3D" id="2.60.120.260">
    <property type="entry name" value="Galactose-binding domain-like"/>
    <property type="match status" value="1"/>
</dbReference>
<dbReference type="Proteomes" id="UP000730481">
    <property type="component" value="Unassembled WGS sequence"/>
</dbReference>
<feature type="compositionally biased region" description="Low complexity" evidence="1">
    <location>
        <begin position="28"/>
        <end position="42"/>
    </location>
</feature>
<keyword evidence="4" id="KW-1185">Reference proteome</keyword>
<evidence type="ECO:0000256" key="1">
    <source>
        <dbReference type="SAM" id="MobiDB-lite"/>
    </source>
</evidence>
<comment type="caution">
    <text evidence="3">The sequence shown here is derived from an EMBL/GenBank/DDBJ whole genome shotgun (WGS) entry which is preliminary data.</text>
</comment>
<protein>
    <recommendedName>
        <fullName evidence="5">CBM-cenC domain-containing protein</fullName>
    </recommendedName>
</protein>